<dbReference type="CDD" id="cd10917">
    <property type="entry name" value="CE4_NodB_like_6s_7s"/>
    <property type="match status" value="1"/>
</dbReference>
<dbReference type="PANTHER" id="PTHR10587">
    <property type="entry name" value="GLYCOSYL TRANSFERASE-RELATED"/>
    <property type="match status" value="1"/>
</dbReference>
<dbReference type="Gene3D" id="3.20.20.370">
    <property type="entry name" value="Glycoside hydrolase/deacetylase"/>
    <property type="match status" value="1"/>
</dbReference>
<dbReference type="AlphaFoldDB" id="A0A7Y9R1Q8"/>
<dbReference type="EMBL" id="JACCFH010000001">
    <property type="protein sequence ID" value="NYG33590.1"/>
    <property type="molecule type" value="Genomic_DNA"/>
</dbReference>
<gene>
    <name evidence="2" type="ORF">BDD16_002576</name>
</gene>
<dbReference type="Proteomes" id="UP000518288">
    <property type="component" value="Unassembled WGS sequence"/>
</dbReference>
<protein>
    <submittedName>
        <fullName evidence="2">Peptidoglycan/xylan/chitin deacetylase (PgdA/CDA1 family)</fullName>
    </submittedName>
</protein>
<organism evidence="2 3">
    <name type="scientific">Sphaerotilus montanus</name>
    <dbReference type="NCBI Taxonomy" id="522889"/>
    <lineage>
        <taxon>Bacteria</taxon>
        <taxon>Pseudomonadati</taxon>
        <taxon>Pseudomonadota</taxon>
        <taxon>Betaproteobacteria</taxon>
        <taxon>Burkholderiales</taxon>
        <taxon>Sphaerotilaceae</taxon>
        <taxon>Sphaerotilus</taxon>
    </lineage>
</organism>
<dbReference type="SUPFAM" id="SSF88713">
    <property type="entry name" value="Glycoside hydrolase/deacetylase"/>
    <property type="match status" value="1"/>
</dbReference>
<name>A0A7Y9R1Q8_9BURK</name>
<reference evidence="2 3" key="1">
    <citation type="submission" date="2020-07" db="EMBL/GenBank/DDBJ databases">
        <title>Genomic Encyclopedia of Archaeal and Bacterial Type Strains, Phase II (KMG-II): from individual species to whole genera.</title>
        <authorList>
            <person name="Goeker M."/>
        </authorList>
    </citation>
    <scope>NUCLEOTIDE SEQUENCE [LARGE SCALE GENOMIC DNA]</scope>
    <source>
        <strain evidence="2 3">DSM 21226</strain>
    </source>
</reference>
<feature type="domain" description="NodB homology" evidence="1">
    <location>
        <begin position="74"/>
        <end position="260"/>
    </location>
</feature>
<proteinExistence type="predicted"/>
<evidence type="ECO:0000259" key="1">
    <source>
        <dbReference type="PROSITE" id="PS51677"/>
    </source>
</evidence>
<keyword evidence="3" id="KW-1185">Reference proteome</keyword>
<dbReference type="PANTHER" id="PTHR10587:SF137">
    <property type="entry name" value="4-DEOXY-4-FORMAMIDO-L-ARABINOSE-PHOSPHOUNDECAPRENOL DEFORMYLASE ARND-RELATED"/>
    <property type="match status" value="1"/>
</dbReference>
<dbReference type="Pfam" id="PF01522">
    <property type="entry name" value="Polysacc_deac_1"/>
    <property type="match status" value="1"/>
</dbReference>
<comment type="caution">
    <text evidence="2">The sequence shown here is derived from an EMBL/GenBank/DDBJ whole genome shotgun (WGS) entry which is preliminary data.</text>
</comment>
<dbReference type="PROSITE" id="PS51677">
    <property type="entry name" value="NODB"/>
    <property type="match status" value="1"/>
</dbReference>
<dbReference type="InterPro" id="IPR002509">
    <property type="entry name" value="NODB_dom"/>
</dbReference>
<sequence>MSPTPWPLPPLLRASAVLHLGAVLALLAAPAHWPWVLAALALDHAVLTACGLWPRSTALGTNLLRLPPAAIARREVALTIDDGPDPAVTPAVLDLLDAAGAKATFFCIADRAAAHPALLHEIRRRGHSVQNHSQHHRHTFSLLGPRGFAREIDAAQATFTALTGEAPTLFRAPAGLRNPFLAPVLHRRGLTLTSWTRRAFDTRTTDPQQVLDRLTRGLAAGDILLLHDGHAARLPDGRAVVLAVLPALLDVFRQTGLRAVTVPEALRTTP</sequence>
<evidence type="ECO:0000313" key="3">
    <source>
        <dbReference type="Proteomes" id="UP000518288"/>
    </source>
</evidence>
<accession>A0A7Y9R1Q8</accession>
<evidence type="ECO:0000313" key="2">
    <source>
        <dbReference type="EMBL" id="NYG33590.1"/>
    </source>
</evidence>
<dbReference type="InterPro" id="IPR011330">
    <property type="entry name" value="Glyco_hydro/deAcase_b/a-brl"/>
</dbReference>
<dbReference type="RefSeq" id="WP_179634338.1">
    <property type="nucleotide sequence ID" value="NZ_JACCFH010000001.1"/>
</dbReference>
<dbReference type="GO" id="GO:0016810">
    <property type="term" value="F:hydrolase activity, acting on carbon-nitrogen (but not peptide) bonds"/>
    <property type="evidence" value="ECO:0007669"/>
    <property type="project" value="InterPro"/>
</dbReference>
<dbReference type="InterPro" id="IPR050248">
    <property type="entry name" value="Polysacc_deacetylase_ArnD"/>
</dbReference>
<dbReference type="GO" id="GO:0005975">
    <property type="term" value="P:carbohydrate metabolic process"/>
    <property type="evidence" value="ECO:0007669"/>
    <property type="project" value="InterPro"/>
</dbReference>